<dbReference type="PANTHER" id="PTHR34413">
    <property type="entry name" value="PROPHAGE TAIL FIBER ASSEMBLY PROTEIN HOMOLOG TFAE-RELATED-RELATED"/>
    <property type="match status" value="1"/>
</dbReference>
<dbReference type="EMBL" id="JBHUHX010000018">
    <property type="protein sequence ID" value="MFD2112033.1"/>
    <property type="molecule type" value="Genomic_DNA"/>
</dbReference>
<gene>
    <name evidence="4" type="ORF">ACFSJC_09300</name>
</gene>
<evidence type="ECO:0000259" key="2">
    <source>
        <dbReference type="Pfam" id="PF05876"/>
    </source>
</evidence>
<dbReference type="InterPro" id="IPR027417">
    <property type="entry name" value="P-loop_NTPase"/>
</dbReference>
<comment type="caution">
    <text evidence="4">The sequence shown here is derived from an EMBL/GenBank/DDBJ whole genome shotgun (WGS) entry which is preliminary data.</text>
</comment>
<dbReference type="InterPro" id="IPR051220">
    <property type="entry name" value="TFA_Chaperone"/>
</dbReference>
<protein>
    <submittedName>
        <fullName evidence="4">Terminase gpA endonuclease subunit</fullName>
    </submittedName>
</protein>
<name>A0ABW4YB11_9GAMM</name>
<dbReference type="RefSeq" id="WP_386025969.1">
    <property type="nucleotide sequence ID" value="NZ_JBHUHX010000018.1"/>
</dbReference>
<keyword evidence="4" id="KW-0540">Nuclease</keyword>
<accession>A0ABW4YB11</accession>
<dbReference type="Proteomes" id="UP001597337">
    <property type="component" value="Unassembled WGS sequence"/>
</dbReference>
<feature type="region of interest" description="Disordered" evidence="1">
    <location>
        <begin position="502"/>
        <end position="521"/>
    </location>
</feature>
<dbReference type="GO" id="GO:0004519">
    <property type="term" value="F:endonuclease activity"/>
    <property type="evidence" value="ECO:0007669"/>
    <property type="project" value="UniProtKB-KW"/>
</dbReference>
<evidence type="ECO:0000313" key="4">
    <source>
        <dbReference type="EMBL" id="MFD2112033.1"/>
    </source>
</evidence>
<keyword evidence="5" id="KW-1185">Reference proteome</keyword>
<dbReference type="Gene3D" id="3.40.50.300">
    <property type="entry name" value="P-loop containing nucleotide triphosphate hydrolases"/>
    <property type="match status" value="1"/>
</dbReference>
<proteinExistence type="predicted"/>
<dbReference type="InterPro" id="IPR046453">
    <property type="entry name" value="GpA_ATPase"/>
</dbReference>
<feature type="region of interest" description="Disordered" evidence="1">
    <location>
        <begin position="683"/>
        <end position="707"/>
    </location>
</feature>
<feature type="domain" description="Phage terminase large subunit GpA ATPase" evidence="2">
    <location>
        <begin position="45"/>
        <end position="318"/>
    </location>
</feature>
<feature type="domain" description="Terminase large subunit GpA endonuclease" evidence="3">
    <location>
        <begin position="340"/>
        <end position="656"/>
    </location>
</feature>
<evidence type="ECO:0000313" key="5">
    <source>
        <dbReference type="Proteomes" id="UP001597337"/>
    </source>
</evidence>
<dbReference type="InterPro" id="IPR046454">
    <property type="entry name" value="GpA_endonuclease"/>
</dbReference>
<feature type="compositionally biased region" description="Basic and acidic residues" evidence="1">
    <location>
        <begin position="503"/>
        <end position="521"/>
    </location>
</feature>
<evidence type="ECO:0000256" key="1">
    <source>
        <dbReference type="SAM" id="MobiDB-lite"/>
    </source>
</evidence>
<dbReference type="Pfam" id="PF20454">
    <property type="entry name" value="GpA_nuclease"/>
    <property type="match status" value="1"/>
</dbReference>
<evidence type="ECO:0000259" key="3">
    <source>
        <dbReference type="Pfam" id="PF20454"/>
    </source>
</evidence>
<sequence length="707" mass="79363">MGVAEYADIHADLAGSLDALNRPRRIPVSQGAAETLHLDDKGGYSGPWRADEVPYMIEPMDMLASRQHQAVCFVGPARSGKTAALVLGWIAHALTNDPGRMMVMHMSQEKADLLSKLDIDTAIDASPALLALKSSSRHDDTIRLKIFRHGMAIRLAWPSRSEMAGTTYRYVAMTDYDRYTEQRGMGGSIFDSASKRTQTLMSRGMVLVESSPERTISDPRWSPASPHEAPPCGGILGIYNRSDRRRFYWRCPHCGEWFEAAPGLKLFSRLPGLDTLRSMVRTLDIRQFAADHARITCPHYGCEIEHEQKFVMNTAGVWVPEGQNIDAKGAVCGPAPTASIAGYWLGGVAAAYQSWQSLLENYLQGVRELELTGKEETLEAKTYVDQAMPYLSVSARKAGDIDHIDARQEDYPRYIIPAGVRGLLALVDTQKWSFEVAVIGHGVDNERWLIDRFSILETPAGEKIQPPVYIEHWDVLLDRVINATYKLPDGREMRVHFTAIDSGGHHDARSKKQADQSESTRRAYDFWRKQRRAGLGHRLRLLKGASSATAPLVHESYPEARKDRHAGARGDIPVLMLNVDRLKDALDLDLQREVPGPSYIHLPAWLPKHYREEIKAEQKGQDGRWHKIGSRRNETWDHLTYDSALWLHLGGDKVRWEAPPAWLRDWDANPEIITAEQRRALKAGQVSPKRAAPSNQNTTFGKPGWGL</sequence>
<dbReference type="PANTHER" id="PTHR34413:SF2">
    <property type="entry name" value="PROPHAGE TAIL FIBER ASSEMBLY PROTEIN HOMOLOG TFAE-RELATED"/>
    <property type="match status" value="1"/>
</dbReference>
<dbReference type="Pfam" id="PF05876">
    <property type="entry name" value="GpA_ATPase"/>
    <property type="match status" value="1"/>
</dbReference>
<organism evidence="4 5">
    <name type="scientific">Thiorhodococcus fuscus</name>
    <dbReference type="NCBI Taxonomy" id="527200"/>
    <lineage>
        <taxon>Bacteria</taxon>
        <taxon>Pseudomonadati</taxon>
        <taxon>Pseudomonadota</taxon>
        <taxon>Gammaproteobacteria</taxon>
        <taxon>Chromatiales</taxon>
        <taxon>Chromatiaceae</taxon>
        <taxon>Thiorhodococcus</taxon>
    </lineage>
</organism>
<reference evidence="5" key="1">
    <citation type="journal article" date="2019" name="Int. J. Syst. Evol. Microbiol.">
        <title>The Global Catalogue of Microorganisms (GCM) 10K type strain sequencing project: providing services to taxonomists for standard genome sequencing and annotation.</title>
        <authorList>
            <consortium name="The Broad Institute Genomics Platform"/>
            <consortium name="The Broad Institute Genome Sequencing Center for Infectious Disease"/>
            <person name="Wu L."/>
            <person name="Ma J."/>
        </authorList>
    </citation>
    <scope>NUCLEOTIDE SEQUENCE [LARGE SCALE GENOMIC DNA]</scope>
    <source>
        <strain evidence="5">KACC 12597</strain>
    </source>
</reference>
<keyword evidence="4" id="KW-0255">Endonuclease</keyword>
<keyword evidence="4" id="KW-0378">Hydrolase</keyword>